<feature type="region of interest" description="Disordered" evidence="3">
    <location>
        <begin position="188"/>
        <end position="222"/>
    </location>
</feature>
<evidence type="ECO:0000313" key="6">
    <source>
        <dbReference type="EMBL" id="MFC3959710.1"/>
    </source>
</evidence>
<accession>A0ABD5NSH3</accession>
<feature type="compositionally biased region" description="Low complexity" evidence="3">
    <location>
        <begin position="204"/>
        <end position="222"/>
    </location>
</feature>
<dbReference type="GeneID" id="73902336"/>
<dbReference type="RefSeq" id="WP_256533222.1">
    <property type="nucleotide sequence ID" value="NZ_CP101824.1"/>
</dbReference>
<gene>
    <name evidence="6" type="ORF">ACFOUR_15215</name>
</gene>
<dbReference type="CDD" id="cd07062">
    <property type="entry name" value="Peptidase_S66_mccF_like"/>
    <property type="match status" value="1"/>
</dbReference>
<sequence>MTADEFTVPPALSPGDRVAIVATSSGAAAQFPHVYELGLERIREEFGLEPVEYPTATADQETLYADPEMRARDVEDAFRDPEISGVITTLGGDDQIRFVDSLDPDVLRENPTRFFGYSDNTVLASSLWQLGIVSYYGPSVLTEFAMQGEMFDHTVEYSRRALFEGTIGEIEPAEYFSDHDLEWADPDTLDRRRETEPSDGWRWAGGATAETEGAADAGGSDGDAVTGRTWGGCLTVLDQLLAADVAVPEPNDLDGGIFLLETSEVLPRPGFAKQFLIAMGERGLLERFDAVVVGRAKARNPFEEPPAEERREYRADLRAAIEDTIELYNPDAPIVFDVEFGHCAPTVPVPVGAMATVDPAAERISFGGA</sequence>
<organism evidence="6 7">
    <name type="scientific">Halovivax cerinus</name>
    <dbReference type="NCBI Taxonomy" id="1487865"/>
    <lineage>
        <taxon>Archaea</taxon>
        <taxon>Methanobacteriati</taxon>
        <taxon>Methanobacteriota</taxon>
        <taxon>Stenosarchaea group</taxon>
        <taxon>Halobacteria</taxon>
        <taxon>Halobacteriales</taxon>
        <taxon>Natrialbaceae</taxon>
        <taxon>Halovivax</taxon>
    </lineage>
</organism>
<name>A0ABD5NSH3_9EURY</name>
<dbReference type="GO" id="GO:0016787">
    <property type="term" value="F:hydrolase activity"/>
    <property type="evidence" value="ECO:0007669"/>
    <property type="project" value="UniProtKB-KW"/>
</dbReference>
<dbReference type="PANTHER" id="PTHR30237:SF4">
    <property type="entry name" value="LD-CARBOXYPEPTIDASE C-TERMINAL DOMAIN-CONTAINING PROTEIN"/>
    <property type="match status" value="1"/>
</dbReference>
<dbReference type="PANTHER" id="PTHR30237">
    <property type="entry name" value="MURAMOYLTETRAPEPTIDE CARBOXYPEPTIDASE"/>
    <property type="match status" value="1"/>
</dbReference>
<dbReference type="InterPro" id="IPR040449">
    <property type="entry name" value="Peptidase_S66_N"/>
</dbReference>
<dbReference type="SUPFAM" id="SSF141986">
    <property type="entry name" value="LD-carboxypeptidase A C-terminal domain-like"/>
    <property type="match status" value="1"/>
</dbReference>
<feature type="domain" description="LD-carboxypeptidase N-terminal" evidence="4">
    <location>
        <begin position="18"/>
        <end position="137"/>
    </location>
</feature>
<dbReference type="EC" id="3.4.-.-" evidence="6"/>
<dbReference type="SUPFAM" id="SSF52317">
    <property type="entry name" value="Class I glutamine amidotransferase-like"/>
    <property type="match status" value="1"/>
</dbReference>
<dbReference type="AlphaFoldDB" id="A0ABD5NSH3"/>
<protein>
    <submittedName>
        <fullName evidence="6">S66 peptidase family protein</fullName>
        <ecNumber evidence="6">3.4.-.-</ecNumber>
    </submittedName>
</protein>
<dbReference type="Pfam" id="PF17676">
    <property type="entry name" value="Peptidase_S66C"/>
    <property type="match status" value="1"/>
</dbReference>
<evidence type="ECO:0000313" key="7">
    <source>
        <dbReference type="Proteomes" id="UP001595846"/>
    </source>
</evidence>
<dbReference type="InterPro" id="IPR040921">
    <property type="entry name" value="Peptidase_S66C"/>
</dbReference>
<comment type="similarity">
    <text evidence="1">Belongs to the peptidase S66 family.</text>
</comment>
<comment type="caution">
    <text evidence="6">The sequence shown here is derived from an EMBL/GenBank/DDBJ whole genome shotgun (WGS) entry which is preliminary data.</text>
</comment>
<dbReference type="Gene3D" id="3.50.30.60">
    <property type="entry name" value="LD-carboxypeptidase A C-terminal domain-like"/>
    <property type="match status" value="1"/>
</dbReference>
<dbReference type="InterPro" id="IPR003507">
    <property type="entry name" value="S66_fam"/>
</dbReference>
<evidence type="ECO:0000256" key="1">
    <source>
        <dbReference type="ARBA" id="ARBA00010233"/>
    </source>
</evidence>
<dbReference type="EMBL" id="JBHSAQ010000013">
    <property type="protein sequence ID" value="MFC3959710.1"/>
    <property type="molecule type" value="Genomic_DNA"/>
</dbReference>
<dbReference type="Gene3D" id="3.40.50.10740">
    <property type="entry name" value="Class I glutamine amidotransferase-like"/>
    <property type="match status" value="1"/>
</dbReference>
<dbReference type="InterPro" id="IPR027461">
    <property type="entry name" value="Carboxypeptidase_A_C_sf"/>
</dbReference>
<keyword evidence="7" id="KW-1185">Reference proteome</keyword>
<dbReference type="InterPro" id="IPR027478">
    <property type="entry name" value="LdcA_N"/>
</dbReference>
<evidence type="ECO:0000259" key="5">
    <source>
        <dbReference type="Pfam" id="PF17676"/>
    </source>
</evidence>
<dbReference type="Proteomes" id="UP001595846">
    <property type="component" value="Unassembled WGS sequence"/>
</dbReference>
<dbReference type="InterPro" id="IPR029062">
    <property type="entry name" value="Class_I_gatase-like"/>
</dbReference>
<evidence type="ECO:0000256" key="3">
    <source>
        <dbReference type="SAM" id="MobiDB-lite"/>
    </source>
</evidence>
<evidence type="ECO:0000259" key="4">
    <source>
        <dbReference type="Pfam" id="PF02016"/>
    </source>
</evidence>
<keyword evidence="2 6" id="KW-0378">Hydrolase</keyword>
<dbReference type="Pfam" id="PF02016">
    <property type="entry name" value="Peptidase_S66"/>
    <property type="match status" value="1"/>
</dbReference>
<proteinExistence type="inferred from homology"/>
<feature type="domain" description="LD-carboxypeptidase C-terminal" evidence="5">
    <location>
        <begin position="226"/>
        <end position="357"/>
    </location>
</feature>
<evidence type="ECO:0000256" key="2">
    <source>
        <dbReference type="ARBA" id="ARBA00022801"/>
    </source>
</evidence>
<reference evidence="6 7" key="1">
    <citation type="journal article" date="2019" name="Int. J. Syst. Evol. Microbiol.">
        <title>The Global Catalogue of Microorganisms (GCM) 10K type strain sequencing project: providing services to taxonomists for standard genome sequencing and annotation.</title>
        <authorList>
            <consortium name="The Broad Institute Genomics Platform"/>
            <consortium name="The Broad Institute Genome Sequencing Center for Infectious Disease"/>
            <person name="Wu L."/>
            <person name="Ma J."/>
        </authorList>
    </citation>
    <scope>NUCLEOTIDE SEQUENCE [LARGE SCALE GENOMIC DNA]</scope>
    <source>
        <strain evidence="6 7">IBRC-M 10256</strain>
    </source>
</reference>